<dbReference type="Proteomes" id="UP000535511">
    <property type="component" value="Unassembled WGS sequence"/>
</dbReference>
<evidence type="ECO:0000313" key="1">
    <source>
        <dbReference type="EMBL" id="NYD40548.1"/>
    </source>
</evidence>
<accession>A0A7Y9E3H4</accession>
<keyword evidence="2" id="KW-1185">Reference proteome</keyword>
<proteinExistence type="predicted"/>
<sequence length="68" mass="7264">MNRLVHYEVVVRGGVGPAVRLALEPTVAGATRIQTVICARLGQDRDLVDLVRVLREHGFSVAGVTALA</sequence>
<protein>
    <submittedName>
        <fullName evidence="1">Uncharacterized protein</fullName>
    </submittedName>
</protein>
<name>A0A7Y9E3H4_9ACTN</name>
<dbReference type="RefSeq" id="WP_179662419.1">
    <property type="nucleotide sequence ID" value="NZ_JACCBG010000001.1"/>
</dbReference>
<organism evidence="1 2">
    <name type="scientific">Nocardioides panaciterrulae</name>
    <dbReference type="NCBI Taxonomy" id="661492"/>
    <lineage>
        <taxon>Bacteria</taxon>
        <taxon>Bacillati</taxon>
        <taxon>Actinomycetota</taxon>
        <taxon>Actinomycetes</taxon>
        <taxon>Propionibacteriales</taxon>
        <taxon>Nocardioidaceae</taxon>
        <taxon>Nocardioides</taxon>
    </lineage>
</organism>
<comment type="caution">
    <text evidence="1">The sequence shown here is derived from an EMBL/GenBank/DDBJ whole genome shotgun (WGS) entry which is preliminary data.</text>
</comment>
<evidence type="ECO:0000313" key="2">
    <source>
        <dbReference type="Proteomes" id="UP000535511"/>
    </source>
</evidence>
<dbReference type="AlphaFoldDB" id="A0A7Y9E3H4"/>
<dbReference type="EMBL" id="JACCBG010000001">
    <property type="protein sequence ID" value="NYD40548.1"/>
    <property type="molecule type" value="Genomic_DNA"/>
</dbReference>
<reference evidence="1 2" key="1">
    <citation type="submission" date="2020-07" db="EMBL/GenBank/DDBJ databases">
        <title>Sequencing the genomes of 1000 actinobacteria strains.</title>
        <authorList>
            <person name="Klenk H.-P."/>
        </authorList>
    </citation>
    <scope>NUCLEOTIDE SEQUENCE [LARGE SCALE GENOMIC DNA]</scope>
    <source>
        <strain evidence="1 2">DSM 21350</strain>
    </source>
</reference>
<gene>
    <name evidence="1" type="ORF">BJZ21_000631</name>
</gene>